<sequence>MKFSIRLLALSTISIVYGMSVPKYLNAKVVDATSYMAGNDTSATSDIDRRTPGNVLLCTGPNFTGNCVLITGGVNGGCIDLASDLDNQVRSFGPDPDQTCFVRMGHGCSIQIPDPTGPIRFPGVSDFSQTWVDANDQSHPPLGTTTSSYRCNFS</sequence>
<proteinExistence type="predicted"/>
<evidence type="ECO:0000256" key="1">
    <source>
        <dbReference type="SAM" id="SignalP"/>
    </source>
</evidence>
<reference evidence="2" key="1">
    <citation type="submission" date="2023-03" db="EMBL/GenBank/DDBJ databases">
        <title>Massive genome expansion in bonnet fungi (Mycena s.s.) driven by repeated elements and novel gene families across ecological guilds.</title>
        <authorList>
            <consortium name="Lawrence Berkeley National Laboratory"/>
            <person name="Harder C.B."/>
            <person name="Miyauchi S."/>
            <person name="Viragh M."/>
            <person name="Kuo A."/>
            <person name="Thoen E."/>
            <person name="Andreopoulos B."/>
            <person name="Lu D."/>
            <person name="Skrede I."/>
            <person name="Drula E."/>
            <person name="Henrissat B."/>
            <person name="Morin E."/>
            <person name="Kohler A."/>
            <person name="Barry K."/>
            <person name="LaButti K."/>
            <person name="Morin E."/>
            <person name="Salamov A."/>
            <person name="Lipzen A."/>
            <person name="Mereny Z."/>
            <person name="Hegedus B."/>
            <person name="Baldrian P."/>
            <person name="Stursova M."/>
            <person name="Weitz H."/>
            <person name="Taylor A."/>
            <person name="Grigoriev I.V."/>
            <person name="Nagy L.G."/>
            <person name="Martin F."/>
            <person name="Kauserud H."/>
        </authorList>
    </citation>
    <scope>NUCLEOTIDE SEQUENCE</scope>
    <source>
        <strain evidence="2">CBHHK002</strain>
    </source>
</reference>
<keyword evidence="1" id="KW-0732">Signal</keyword>
<name>A0AAD6Z8Y7_9AGAR</name>
<feature type="signal peptide" evidence="1">
    <location>
        <begin position="1"/>
        <end position="18"/>
    </location>
</feature>
<accession>A0AAD6Z8Y7</accession>
<keyword evidence="3" id="KW-1185">Reference proteome</keyword>
<protein>
    <submittedName>
        <fullName evidence="2">Uncharacterized protein</fullName>
    </submittedName>
</protein>
<dbReference type="Proteomes" id="UP001218218">
    <property type="component" value="Unassembled WGS sequence"/>
</dbReference>
<organism evidence="2 3">
    <name type="scientific">Mycena albidolilacea</name>
    <dbReference type="NCBI Taxonomy" id="1033008"/>
    <lineage>
        <taxon>Eukaryota</taxon>
        <taxon>Fungi</taxon>
        <taxon>Dikarya</taxon>
        <taxon>Basidiomycota</taxon>
        <taxon>Agaricomycotina</taxon>
        <taxon>Agaricomycetes</taxon>
        <taxon>Agaricomycetidae</taxon>
        <taxon>Agaricales</taxon>
        <taxon>Marasmiineae</taxon>
        <taxon>Mycenaceae</taxon>
        <taxon>Mycena</taxon>
    </lineage>
</organism>
<feature type="chain" id="PRO_5042261249" evidence="1">
    <location>
        <begin position="19"/>
        <end position="154"/>
    </location>
</feature>
<comment type="caution">
    <text evidence="2">The sequence shown here is derived from an EMBL/GenBank/DDBJ whole genome shotgun (WGS) entry which is preliminary data.</text>
</comment>
<evidence type="ECO:0000313" key="3">
    <source>
        <dbReference type="Proteomes" id="UP001218218"/>
    </source>
</evidence>
<dbReference type="EMBL" id="JARIHO010000072">
    <property type="protein sequence ID" value="KAJ7312430.1"/>
    <property type="molecule type" value="Genomic_DNA"/>
</dbReference>
<gene>
    <name evidence="2" type="ORF">DFH08DRAFT_896987</name>
</gene>
<dbReference type="AlphaFoldDB" id="A0AAD6Z8Y7"/>
<evidence type="ECO:0000313" key="2">
    <source>
        <dbReference type="EMBL" id="KAJ7312430.1"/>
    </source>
</evidence>